<name>A0A1M5YYV1_9BRAD</name>
<protein>
    <submittedName>
        <fullName evidence="12">Methyl-accepting chemotaxis sensory transducer</fullName>
    </submittedName>
</protein>
<dbReference type="SMART" id="SM01358">
    <property type="entry name" value="HBM"/>
    <property type="match status" value="1"/>
</dbReference>
<keyword evidence="7" id="KW-0472">Membrane</keyword>
<evidence type="ECO:0000313" key="13">
    <source>
        <dbReference type="Proteomes" id="UP000189796"/>
    </source>
</evidence>
<keyword evidence="7" id="KW-0812">Transmembrane</keyword>
<keyword evidence="2" id="KW-0997">Cell inner membrane</keyword>
<feature type="domain" description="HAMP" evidence="10">
    <location>
        <begin position="330"/>
        <end position="383"/>
    </location>
</feature>
<dbReference type="GO" id="GO:0005886">
    <property type="term" value="C:plasma membrane"/>
    <property type="evidence" value="ECO:0007669"/>
    <property type="project" value="UniProtKB-SubCell"/>
</dbReference>
<dbReference type="PROSITE" id="PS50111">
    <property type="entry name" value="CHEMOTAXIS_TRANSDUC_2"/>
    <property type="match status" value="1"/>
</dbReference>
<dbReference type="SMART" id="SM00304">
    <property type="entry name" value="HAMP"/>
    <property type="match status" value="1"/>
</dbReference>
<dbReference type="AlphaFoldDB" id="A0A1M5YYV1"/>
<comment type="similarity">
    <text evidence="4">Belongs to the methyl-accepting chemotaxis (MCP) protein family.</text>
</comment>
<sequence length="681" mass="71958">MELSTRAKPLSRLPRLPTLRFRTKVMLGFTIVLGISAASMGIAYLGFERVSAGVATYRNSVSEADLARNIDRELISYRALAQYYVVTGKENDAKAALSAERSLKDAIDQSMKGTTNPARLDQITRLAREFRTFTKIFADILGVKRDNALVAQNALTRSGNMLRYKLDDLPSSASDAELSAVEFGAKKVTEQFQAVIALANTFVIDSDQAVATSALARLKFVENALNAISSRDEKILQAIKEVAALLEEYRQALNKLIANSKSVDELTAEMADSAAAIVQGASAMKTDLLSDQQRLESESDAIVGETERLIVMLAAGGFLLGAALALILGKGISRPMTAMCNAMHELAGGNFEVVLPGLGRKDELGEMAGAVEEFKMQAIAKAERDAAAQDAQNRTSSAARRTELIRFADDFEAAVGAIVSNVSASAVQLESAAGTLTRTAETTQGLSSQVAGTSEQASSNIRSVAAATEELSASVDEIGRRVHESNRIAEAAVLQAQQTDARIGKLSRAAGQIGDVVKLITAIAEQTNLLALNATIEAARAGDAGRGFAVVAAEVKSLASQTAKATDEISSHILGMQGATQESVAAIKEIGGTIAQISNIASTIASAVEQQSSATQEIARSVQNVAQGTHEAAANIMQVNRGATETGSASEEVLNSAKTLSTESTRLREELDRFMANIRAA</sequence>
<feature type="transmembrane region" description="Helical" evidence="7">
    <location>
        <begin position="309"/>
        <end position="329"/>
    </location>
</feature>
<reference evidence="12 13" key="1">
    <citation type="submission" date="2016-11" db="EMBL/GenBank/DDBJ databases">
        <authorList>
            <person name="Jaros S."/>
            <person name="Januszkiewicz K."/>
            <person name="Wedrychowicz H."/>
        </authorList>
    </citation>
    <scope>NUCLEOTIDE SEQUENCE [LARGE SCALE GENOMIC DNA]</scope>
    <source>
        <strain evidence="12 13">GAS138</strain>
    </source>
</reference>
<dbReference type="SUPFAM" id="SSF58104">
    <property type="entry name" value="Methyl-accepting chemotaxis protein (MCP) signaling domain"/>
    <property type="match status" value="1"/>
</dbReference>
<dbReference type="PROSITE" id="PS51753">
    <property type="entry name" value="HBM"/>
    <property type="match status" value="1"/>
</dbReference>
<dbReference type="EMBL" id="LT670817">
    <property type="protein sequence ID" value="SHI17201.1"/>
    <property type="molecule type" value="Genomic_DNA"/>
</dbReference>
<evidence type="ECO:0000259" key="8">
    <source>
        <dbReference type="PROSITE" id="PS50111"/>
    </source>
</evidence>
<dbReference type="CDD" id="cd06225">
    <property type="entry name" value="HAMP"/>
    <property type="match status" value="1"/>
</dbReference>
<dbReference type="Gene3D" id="1.10.287.950">
    <property type="entry name" value="Methyl-accepting chemotaxis protein"/>
    <property type="match status" value="1"/>
</dbReference>
<evidence type="ECO:0000259" key="11">
    <source>
        <dbReference type="PROSITE" id="PS51753"/>
    </source>
</evidence>
<gene>
    <name evidence="12" type="ORF">SAMN05443248_8994</name>
</gene>
<dbReference type="Pfam" id="PF00015">
    <property type="entry name" value="MCPsignal"/>
    <property type="match status" value="1"/>
</dbReference>
<evidence type="ECO:0000259" key="9">
    <source>
        <dbReference type="PROSITE" id="PS50192"/>
    </source>
</evidence>
<feature type="domain" description="T-SNARE coiled-coil homology" evidence="9">
    <location>
        <begin position="577"/>
        <end position="639"/>
    </location>
</feature>
<comment type="subcellular location">
    <subcellularLocation>
        <location evidence="1">Cell inner membrane</location>
        <topology evidence="1">Multi-pass membrane protein</topology>
    </subcellularLocation>
</comment>
<dbReference type="Pfam" id="PF00672">
    <property type="entry name" value="HAMP"/>
    <property type="match status" value="1"/>
</dbReference>
<evidence type="ECO:0000313" key="12">
    <source>
        <dbReference type="EMBL" id="SHI17201.1"/>
    </source>
</evidence>
<proteinExistence type="inferred from homology"/>
<dbReference type="Gene3D" id="6.10.340.10">
    <property type="match status" value="1"/>
</dbReference>
<keyword evidence="7" id="KW-1133">Transmembrane helix</keyword>
<evidence type="ECO:0000256" key="5">
    <source>
        <dbReference type="PROSITE-ProRule" id="PRU00284"/>
    </source>
</evidence>
<evidence type="ECO:0000256" key="7">
    <source>
        <dbReference type="SAM" id="Phobius"/>
    </source>
</evidence>
<keyword evidence="3 5" id="KW-0807">Transducer</keyword>
<dbReference type="GO" id="GO:0007165">
    <property type="term" value="P:signal transduction"/>
    <property type="evidence" value="ECO:0007669"/>
    <property type="project" value="UniProtKB-KW"/>
</dbReference>
<accession>A0A1M5YYV1</accession>
<evidence type="ECO:0000256" key="1">
    <source>
        <dbReference type="ARBA" id="ARBA00004429"/>
    </source>
</evidence>
<keyword evidence="6" id="KW-0175">Coiled coil</keyword>
<dbReference type="InterPro" id="IPR003660">
    <property type="entry name" value="HAMP_dom"/>
</dbReference>
<dbReference type="PANTHER" id="PTHR32089:SF112">
    <property type="entry name" value="LYSOZYME-LIKE PROTEIN-RELATED"/>
    <property type="match status" value="1"/>
</dbReference>
<dbReference type="PROSITE" id="PS50192">
    <property type="entry name" value="T_SNARE"/>
    <property type="match status" value="1"/>
</dbReference>
<feature type="coiled-coil region" evidence="6">
    <location>
        <begin position="235"/>
        <end position="266"/>
    </location>
</feature>
<dbReference type="SMART" id="SM00283">
    <property type="entry name" value="MA"/>
    <property type="match status" value="1"/>
</dbReference>
<feature type="domain" description="Methyl-accepting transducer" evidence="8">
    <location>
        <begin position="425"/>
        <end position="661"/>
    </location>
</feature>
<evidence type="ECO:0000256" key="2">
    <source>
        <dbReference type="ARBA" id="ARBA00022519"/>
    </source>
</evidence>
<evidence type="ECO:0000256" key="3">
    <source>
        <dbReference type="ARBA" id="ARBA00023224"/>
    </source>
</evidence>
<evidence type="ECO:0000256" key="6">
    <source>
        <dbReference type="SAM" id="Coils"/>
    </source>
</evidence>
<dbReference type="PANTHER" id="PTHR32089">
    <property type="entry name" value="METHYL-ACCEPTING CHEMOTAXIS PROTEIN MCPB"/>
    <property type="match status" value="1"/>
</dbReference>
<feature type="domain" description="HBM" evidence="11">
    <location>
        <begin position="59"/>
        <end position="296"/>
    </location>
</feature>
<dbReference type="Proteomes" id="UP000189796">
    <property type="component" value="Chromosome I"/>
</dbReference>
<dbReference type="InterPro" id="IPR032255">
    <property type="entry name" value="HBM"/>
</dbReference>
<dbReference type="PROSITE" id="PS50885">
    <property type="entry name" value="HAMP"/>
    <property type="match status" value="1"/>
</dbReference>
<feature type="transmembrane region" description="Helical" evidence="7">
    <location>
        <begin position="25"/>
        <end position="47"/>
    </location>
</feature>
<evidence type="ECO:0000256" key="4">
    <source>
        <dbReference type="ARBA" id="ARBA00029447"/>
    </source>
</evidence>
<keyword evidence="2" id="KW-1003">Cell membrane</keyword>
<organism evidence="12 13">
    <name type="scientific">Bradyrhizobium erythrophlei</name>
    <dbReference type="NCBI Taxonomy" id="1437360"/>
    <lineage>
        <taxon>Bacteria</taxon>
        <taxon>Pseudomonadati</taxon>
        <taxon>Pseudomonadota</taxon>
        <taxon>Alphaproteobacteria</taxon>
        <taxon>Hyphomicrobiales</taxon>
        <taxon>Nitrobacteraceae</taxon>
        <taxon>Bradyrhizobium</taxon>
    </lineage>
</organism>
<evidence type="ECO:0000259" key="10">
    <source>
        <dbReference type="PROSITE" id="PS50885"/>
    </source>
</evidence>
<dbReference type="InterPro" id="IPR004089">
    <property type="entry name" value="MCPsignal_dom"/>
</dbReference>
<dbReference type="InterPro" id="IPR000727">
    <property type="entry name" value="T_SNARE_dom"/>
</dbReference>